<keyword evidence="2" id="KW-0479">Metal-binding</keyword>
<feature type="domain" description="Radical SAM core" evidence="5">
    <location>
        <begin position="1"/>
        <end position="204"/>
    </location>
</feature>
<keyword evidence="7" id="KW-1185">Reference proteome</keyword>
<dbReference type="GO" id="GO:0003824">
    <property type="term" value="F:catalytic activity"/>
    <property type="evidence" value="ECO:0007669"/>
    <property type="project" value="InterPro"/>
</dbReference>
<dbReference type="EMBL" id="FQUG01000005">
    <property type="protein sequence ID" value="SHE91613.1"/>
    <property type="molecule type" value="Genomic_DNA"/>
</dbReference>
<dbReference type="PANTHER" id="PTHR11228">
    <property type="entry name" value="RADICAL SAM DOMAIN PROTEIN"/>
    <property type="match status" value="1"/>
</dbReference>
<dbReference type="Pfam" id="PF04055">
    <property type="entry name" value="Radical_SAM"/>
    <property type="match status" value="1"/>
</dbReference>
<dbReference type="InterPro" id="IPR006638">
    <property type="entry name" value="Elp3/MiaA/NifB-like_rSAM"/>
</dbReference>
<evidence type="ECO:0000259" key="5">
    <source>
        <dbReference type="PROSITE" id="PS51918"/>
    </source>
</evidence>
<dbReference type="AlphaFoldDB" id="A0A1M4XDU6"/>
<evidence type="ECO:0000256" key="1">
    <source>
        <dbReference type="ARBA" id="ARBA00022691"/>
    </source>
</evidence>
<proteinExistence type="predicted"/>
<dbReference type="Proteomes" id="UP000184404">
    <property type="component" value="Unassembled WGS sequence"/>
</dbReference>
<dbReference type="STRING" id="1123243.SAMN02745190_01448"/>
<organism evidence="6 7">
    <name type="scientific">Schwartzia succinivorans DSM 10502</name>
    <dbReference type="NCBI Taxonomy" id="1123243"/>
    <lineage>
        <taxon>Bacteria</taxon>
        <taxon>Bacillati</taxon>
        <taxon>Bacillota</taxon>
        <taxon>Negativicutes</taxon>
        <taxon>Selenomonadales</taxon>
        <taxon>Selenomonadaceae</taxon>
        <taxon>Schwartzia</taxon>
    </lineage>
</organism>
<dbReference type="GO" id="GO:0051536">
    <property type="term" value="F:iron-sulfur cluster binding"/>
    <property type="evidence" value="ECO:0007669"/>
    <property type="project" value="UniProtKB-KW"/>
</dbReference>
<dbReference type="SFLD" id="SFLDS00029">
    <property type="entry name" value="Radical_SAM"/>
    <property type="match status" value="1"/>
</dbReference>
<sequence>MKNIFYFNITYGCNSNCVFCYSHNTKHDGISHHDLSVETMMSYLKKNNIKEYDRIIINGGEPLLHPDIIRMIQNLKDFNCEILIYTNGRLLEKLPLNIFNDNFRIIIPWHGAEKAHDMVTGINGSYHETMRGINHMLNGCAHIELKIIVNRNMVSKRDIESSIVALDHIPIKSFHSVHLTKVDDTIISKLNKYPHISHADAAMPTLNFFNYCASRVNSIKIFDTCVASMPLPTNELPALKEEYAVIFKDWDHNWQIPLKEKHPHCLMNCSHKSYCISAVNHYTALEYKSGNWREFWE</sequence>
<dbReference type="SMART" id="SM00729">
    <property type="entry name" value="Elp3"/>
    <property type="match status" value="1"/>
</dbReference>
<dbReference type="PROSITE" id="PS51918">
    <property type="entry name" value="RADICAL_SAM"/>
    <property type="match status" value="1"/>
</dbReference>
<dbReference type="InterPro" id="IPR050377">
    <property type="entry name" value="Radical_SAM_PqqE_MftC-like"/>
</dbReference>
<evidence type="ECO:0000256" key="2">
    <source>
        <dbReference type="ARBA" id="ARBA00022723"/>
    </source>
</evidence>
<accession>A0A1M4XDU6</accession>
<protein>
    <submittedName>
        <fullName evidence="6">4Fe-4S single cluster domain-containing protein</fullName>
    </submittedName>
</protein>
<evidence type="ECO:0000313" key="7">
    <source>
        <dbReference type="Proteomes" id="UP000184404"/>
    </source>
</evidence>
<dbReference type="InterPro" id="IPR007197">
    <property type="entry name" value="rSAM"/>
</dbReference>
<dbReference type="SUPFAM" id="SSF102114">
    <property type="entry name" value="Radical SAM enzymes"/>
    <property type="match status" value="1"/>
</dbReference>
<dbReference type="SFLD" id="SFLDG01067">
    <property type="entry name" value="SPASM/twitch_domain_containing"/>
    <property type="match status" value="1"/>
</dbReference>
<keyword evidence="1" id="KW-0949">S-adenosyl-L-methionine</keyword>
<dbReference type="GO" id="GO:0046872">
    <property type="term" value="F:metal ion binding"/>
    <property type="evidence" value="ECO:0007669"/>
    <property type="project" value="UniProtKB-KW"/>
</dbReference>
<dbReference type="InterPro" id="IPR058240">
    <property type="entry name" value="rSAM_sf"/>
</dbReference>
<keyword evidence="3" id="KW-0408">Iron</keyword>
<evidence type="ECO:0000256" key="3">
    <source>
        <dbReference type="ARBA" id="ARBA00023004"/>
    </source>
</evidence>
<name>A0A1M4XDU6_9FIRM</name>
<dbReference type="OrthoDB" id="7021155at2"/>
<dbReference type="Gene3D" id="3.20.20.70">
    <property type="entry name" value="Aldolase class I"/>
    <property type="match status" value="1"/>
</dbReference>
<evidence type="ECO:0000256" key="4">
    <source>
        <dbReference type="ARBA" id="ARBA00023014"/>
    </source>
</evidence>
<dbReference type="PANTHER" id="PTHR11228:SF7">
    <property type="entry name" value="PQQA PEPTIDE CYCLASE"/>
    <property type="match status" value="1"/>
</dbReference>
<evidence type="ECO:0000313" key="6">
    <source>
        <dbReference type="EMBL" id="SHE91613.1"/>
    </source>
</evidence>
<reference evidence="6 7" key="1">
    <citation type="submission" date="2016-11" db="EMBL/GenBank/DDBJ databases">
        <authorList>
            <person name="Jaros S."/>
            <person name="Januszkiewicz K."/>
            <person name="Wedrychowicz H."/>
        </authorList>
    </citation>
    <scope>NUCLEOTIDE SEQUENCE [LARGE SCALE GENOMIC DNA]</scope>
    <source>
        <strain evidence="6 7">DSM 10502</strain>
    </source>
</reference>
<dbReference type="CDD" id="cd01335">
    <property type="entry name" value="Radical_SAM"/>
    <property type="match status" value="1"/>
</dbReference>
<dbReference type="RefSeq" id="WP_072935548.1">
    <property type="nucleotide sequence ID" value="NZ_FQUG01000005.1"/>
</dbReference>
<keyword evidence="4" id="KW-0411">Iron-sulfur</keyword>
<gene>
    <name evidence="6" type="ORF">SAMN02745190_01448</name>
</gene>
<dbReference type="InterPro" id="IPR013785">
    <property type="entry name" value="Aldolase_TIM"/>
</dbReference>